<keyword evidence="5 8" id="KW-0648">Protein biosynthesis</keyword>
<sequence>MGDRDQASEVPEGQKSREVPEGFRKNRNELLRKIPKIDRLMEMESVKAQCELYGYQIVLEAARKAQEQLREVLRTGSCIGSEESCLETGRQESPADVPKRNADESECLYDEKNKEQNIQSSSTFEQYLLVKMQEILSRQDQRRMQRVINATGVILHTNLGRAPLGEKLVFELVPLMTGYTNLEMNLEDGKRGSRYDHFSENLCRLTGAEACLAVNNNAAAVLVMLTALASGGETVVSRGELVEIGGKFRIPDVCSQSGTTLVEVGTTNRTYLEDYQNAVTENTAAFLKVHTSNYQITGFTHEPTVEELAKAAHSHEIPLLVDLGSGCLVDLASYGLGTEKQVQELLAKGADLVSFSGDKLLGGPQAGILAGRRDLIEKIAKHPLMRALRIDKFTAASLDRTISLYLKEDIRQEIPVYEMMSRSAAQLKTMVQELVTEIASFSGEHISETNSWLNSWEKPLPGQPQKRGFNQDANSRFLFEIVPTTNVTGGGTTPGKTLPGFALGIKPRDSSICAEEISHRLRTLSTPVIGHIQDDCVYLEMRTLLPGDLEILKKELKDL</sequence>
<dbReference type="GO" id="GO:0004125">
    <property type="term" value="F:L-seryl-tRNA(Sec) selenium transferase activity"/>
    <property type="evidence" value="ECO:0007669"/>
    <property type="project" value="UniProtKB-UniRule"/>
</dbReference>
<dbReference type="InterPro" id="IPR015421">
    <property type="entry name" value="PyrdxlP-dep_Trfase_major"/>
</dbReference>
<dbReference type="PANTHER" id="PTHR32328">
    <property type="entry name" value="L-SERYL-TRNA(SEC) SELENIUM TRANSFERASE"/>
    <property type="match status" value="1"/>
</dbReference>
<evidence type="ECO:0000256" key="4">
    <source>
        <dbReference type="ARBA" id="ARBA00022898"/>
    </source>
</evidence>
<feature type="modified residue" description="N6-(pyridoxal phosphate)lysine" evidence="8 9">
    <location>
        <position position="359"/>
    </location>
</feature>
<gene>
    <name evidence="8" type="primary">selA</name>
    <name evidence="12" type="ORF">H8S54_11065</name>
</gene>
<dbReference type="InterPro" id="IPR015424">
    <property type="entry name" value="PyrdxlP-dep_Trfase"/>
</dbReference>
<protein>
    <recommendedName>
        <fullName evidence="8">L-seryl-tRNA(Sec) selenium transferase</fullName>
        <ecNumber evidence="8">2.9.1.1</ecNumber>
    </recommendedName>
    <alternativeName>
        <fullName evidence="8">Selenocysteine synthase</fullName>
        <shortName evidence="8">Sec synthase</shortName>
    </alternativeName>
    <alternativeName>
        <fullName evidence="8">Selenocysteinyl-tRNA(Sec) synthase</fullName>
    </alternativeName>
</protein>
<evidence type="ECO:0000256" key="10">
    <source>
        <dbReference type="SAM" id="MobiDB-lite"/>
    </source>
</evidence>
<comment type="catalytic activity">
    <reaction evidence="8">
        <text>L-seryl-tRNA(Sec) + selenophosphate + H(+) = L-selenocysteinyl-tRNA(Sec) + phosphate</text>
        <dbReference type="Rhea" id="RHEA:22728"/>
        <dbReference type="Rhea" id="RHEA-COMP:9742"/>
        <dbReference type="Rhea" id="RHEA-COMP:9743"/>
        <dbReference type="ChEBI" id="CHEBI:15378"/>
        <dbReference type="ChEBI" id="CHEBI:16144"/>
        <dbReference type="ChEBI" id="CHEBI:43474"/>
        <dbReference type="ChEBI" id="CHEBI:78533"/>
        <dbReference type="ChEBI" id="CHEBI:78573"/>
        <dbReference type="EC" id="2.9.1.1"/>
    </reaction>
</comment>
<keyword evidence="3 8" id="KW-0808">Transferase</keyword>
<evidence type="ECO:0000313" key="13">
    <source>
        <dbReference type="Proteomes" id="UP000652847"/>
    </source>
</evidence>
<feature type="domain" description="L-seryl-tRNA selenium transferase N-terminal" evidence="11">
    <location>
        <begin position="31"/>
        <end position="70"/>
    </location>
</feature>
<dbReference type="Gene3D" id="3.90.1150.110">
    <property type="match status" value="1"/>
</dbReference>
<keyword evidence="6 8" id="KW-0711">Selenium</keyword>
<dbReference type="SUPFAM" id="SSF53383">
    <property type="entry name" value="PLP-dependent transferases"/>
    <property type="match status" value="1"/>
</dbReference>
<comment type="subcellular location">
    <subcellularLocation>
        <location evidence="8">Cytoplasm</location>
    </subcellularLocation>
</comment>
<evidence type="ECO:0000256" key="5">
    <source>
        <dbReference type="ARBA" id="ARBA00022917"/>
    </source>
</evidence>
<evidence type="ECO:0000259" key="11">
    <source>
        <dbReference type="Pfam" id="PF12390"/>
    </source>
</evidence>
<evidence type="ECO:0000256" key="9">
    <source>
        <dbReference type="PIRSR" id="PIRSR618319-50"/>
    </source>
</evidence>
<dbReference type="Pfam" id="PF03841">
    <property type="entry name" value="SelA"/>
    <property type="match status" value="2"/>
</dbReference>
<dbReference type="InterPro" id="IPR004534">
    <property type="entry name" value="SelA_trans"/>
</dbReference>
<keyword evidence="13" id="KW-1185">Reference proteome</keyword>
<dbReference type="AlphaFoldDB" id="A0A8I0DSE0"/>
<evidence type="ECO:0000256" key="7">
    <source>
        <dbReference type="ARBA" id="ARBA00044507"/>
    </source>
</evidence>
<dbReference type="UniPathway" id="UPA00906">
    <property type="reaction ID" value="UER00896"/>
</dbReference>
<proteinExistence type="inferred from homology"/>
<feature type="region of interest" description="Disordered" evidence="10">
    <location>
        <begin position="83"/>
        <end position="102"/>
    </location>
</feature>
<dbReference type="PANTHER" id="PTHR32328:SF0">
    <property type="entry name" value="L-SERYL-TRNA(SEC) SELENIUM TRANSFERASE"/>
    <property type="match status" value="1"/>
</dbReference>
<comment type="similarity">
    <text evidence="7 8">Belongs to the SelA family.</text>
</comment>
<organism evidence="12 13">
    <name type="scientific">Blautia segnis</name>
    <dbReference type="NCBI Taxonomy" id="2763030"/>
    <lineage>
        <taxon>Bacteria</taxon>
        <taxon>Bacillati</taxon>
        <taxon>Bacillota</taxon>
        <taxon>Clostridia</taxon>
        <taxon>Lachnospirales</taxon>
        <taxon>Lachnospiraceae</taxon>
        <taxon>Blautia</taxon>
    </lineage>
</organism>
<dbReference type="InterPro" id="IPR018319">
    <property type="entry name" value="SelA-like"/>
</dbReference>
<evidence type="ECO:0000256" key="3">
    <source>
        <dbReference type="ARBA" id="ARBA00022679"/>
    </source>
</evidence>
<evidence type="ECO:0000313" key="12">
    <source>
        <dbReference type="EMBL" id="MBC5651637.1"/>
    </source>
</evidence>
<dbReference type="GO" id="GO:0001514">
    <property type="term" value="P:selenocysteine incorporation"/>
    <property type="evidence" value="ECO:0007669"/>
    <property type="project" value="UniProtKB-UniRule"/>
</dbReference>
<dbReference type="Proteomes" id="UP000652847">
    <property type="component" value="Unassembled WGS sequence"/>
</dbReference>
<comment type="cofactor">
    <cofactor evidence="1 8 9">
        <name>pyridoxal 5'-phosphate</name>
        <dbReference type="ChEBI" id="CHEBI:597326"/>
    </cofactor>
</comment>
<evidence type="ECO:0000256" key="2">
    <source>
        <dbReference type="ARBA" id="ARBA00022490"/>
    </source>
</evidence>
<dbReference type="Gene3D" id="3.90.1150.180">
    <property type="match status" value="1"/>
</dbReference>
<dbReference type="NCBIfam" id="TIGR00474">
    <property type="entry name" value="selA"/>
    <property type="match status" value="1"/>
</dbReference>
<name>A0A8I0DSE0_9FIRM</name>
<reference evidence="12 13" key="1">
    <citation type="submission" date="2020-08" db="EMBL/GenBank/DDBJ databases">
        <title>Genome public.</title>
        <authorList>
            <person name="Liu C."/>
            <person name="Sun Q."/>
        </authorList>
    </citation>
    <scope>NUCLEOTIDE SEQUENCE [LARGE SCALE GENOMIC DNA]</scope>
    <source>
        <strain evidence="12 13">BX17</strain>
    </source>
</reference>
<accession>A0A8I0DSE0</accession>
<keyword evidence="4 8" id="KW-0663">Pyridoxal phosphate</keyword>
<dbReference type="RefSeq" id="WP_173766285.1">
    <property type="nucleotide sequence ID" value="NZ_JACOOT010000025.1"/>
</dbReference>
<evidence type="ECO:0000256" key="8">
    <source>
        <dbReference type="HAMAP-Rule" id="MF_00423"/>
    </source>
</evidence>
<dbReference type="GO" id="GO:0005737">
    <property type="term" value="C:cytoplasm"/>
    <property type="evidence" value="ECO:0007669"/>
    <property type="project" value="UniProtKB-SubCell"/>
</dbReference>
<comment type="pathway">
    <text evidence="8">Aminoacyl-tRNA biosynthesis; selenocysteinyl-tRNA(Sec) biosynthesis; selenocysteinyl-tRNA(Sec) from L-seryl-tRNA(Sec) (bacterial route): step 1/1.</text>
</comment>
<dbReference type="GO" id="GO:0001717">
    <property type="term" value="P:conversion of seryl-tRNAsec to selenocys-tRNAsec"/>
    <property type="evidence" value="ECO:0007669"/>
    <property type="project" value="UniProtKB-UniRule"/>
</dbReference>
<dbReference type="HAMAP" id="MF_00423">
    <property type="entry name" value="SelA"/>
    <property type="match status" value="1"/>
</dbReference>
<comment type="function">
    <text evidence="8">Converts seryl-tRNA(Sec) to selenocysteinyl-tRNA(Sec) required for selenoprotein biosynthesis.</text>
</comment>
<comment type="caution">
    <text evidence="12">The sequence shown here is derived from an EMBL/GenBank/DDBJ whole genome shotgun (WGS) entry which is preliminary data.</text>
</comment>
<evidence type="ECO:0000256" key="6">
    <source>
        <dbReference type="ARBA" id="ARBA00023266"/>
    </source>
</evidence>
<dbReference type="Pfam" id="PF12390">
    <property type="entry name" value="Se-cys_synth_N"/>
    <property type="match status" value="1"/>
</dbReference>
<feature type="region of interest" description="Disordered" evidence="10">
    <location>
        <begin position="1"/>
        <end position="24"/>
    </location>
</feature>
<dbReference type="EMBL" id="JACOOT010000025">
    <property type="protein sequence ID" value="MBC5651637.1"/>
    <property type="molecule type" value="Genomic_DNA"/>
</dbReference>
<dbReference type="InterPro" id="IPR025862">
    <property type="entry name" value="SelA_trans_N_dom"/>
</dbReference>
<dbReference type="Gene3D" id="3.40.640.10">
    <property type="entry name" value="Type I PLP-dependent aspartate aminotransferase-like (Major domain)"/>
    <property type="match status" value="1"/>
</dbReference>
<dbReference type="EC" id="2.9.1.1" evidence="8"/>
<evidence type="ECO:0000256" key="1">
    <source>
        <dbReference type="ARBA" id="ARBA00001933"/>
    </source>
</evidence>
<keyword evidence="2 8" id="KW-0963">Cytoplasm</keyword>